<sequence length="2017" mass="230156">MTLLNYIEISRETVYQQILNLLYSLIQNNNNNIEIFKKLFALIKETEHFIPRDEKLKIIFVESPSENHKIFDLIRDNIKNVEVIKNLITDKDESSIILKKLLDRYQELHLSFIKRALLDRRIISGKCPLITGEDLVIREILSLELAQIVASVDKNHMVLKKTNCKGTCIGVNFNNLVYFKIEKDVGSELLSPGKEYAVYQLSNNLFFESLSLNSTTPSTSTSLLPITSFAPTELMVISKLPLLPEDIGDSNERKELSKIMNDYKVSSLTDLYIIDPDKEDFVKKSLKNTTIFIQASRFVDGISLNDLLKNNLQEAIESLEEESFGSYILLRLLIIPNDDHSDNLFIKDNKIIGIDSGECLETNDFEKTINGELNILFKSILFTFKSRMERVVNQNVANKLLSRQPNTFILQWLLQNNEKNKTYKQLIDMSLNDQESRDKCYASLKVPLQFKAGWIISMLKRFHLITKLLNNNKNCIESDMKTYQNLFEEVFPISYNYYQALSKKIPHDPIKQASLIFHREFSIEQIFKEYYPSKEFKELNVNNNNNNSKLSIIETIKELINYSKLEDFKTPIELVKWFEMVFEILEKEKIEVKLDESFLNSKKLTLVKLFKGNASFELVDKFIRRANFDSQNLNSYQIGDNEPILHRVIENINSENLNITLDRIRFIVNILGVSIDLKYNQETALDISARNNQFQVFKLLINLGAGKVYNSESIISFYLSLSHDQKIEFKPFLQVLYDINQKIAFDISLNALLPPLHEQQFINDNEINPKNIVSIVLGSKRILSDAHYNSLYNIDGTPIKSNENGTRSVPFIQDEYGNCIYFKFEPQFPGIAIAVQSLPQFLGLGQCSPCHLLASVGDNCQPVLLVQQVLGTILIEVLDNQPQLISQIDPSNISNLLITSMLINNGDGNLGNSSLVISNSSDSKKKIKLQTFDLDQSFMPSITKSIKSIRSQFNKSLQAEDVLLLFDQMKDPIHKDVIECFKGLDIYQKCREWLDYINEFHKASILHFQSNRKQLKKTKKTIVGIAFGGDMMKRLYSKLVRLQYYLQFIGDIERDDSSNHIINTHFELLEKLEPAIAIKVKGIIFNDSYKSISERFERLRFINKNEHNTITSSSDNKDPLARSMNPSSHLLESLGIPNAQSIHQEIWKGKYGPKKAMEELERMNIKYSNIQSLFQGIDNGNISKACDFHLENYLRLVNFSQLSEKQQKLLFNSISHRKEMRSLYIRNSSLFEIKSIGQSFNFDNIIEIEIYGCSKLNYFCGFSIGKKVTSLSIPSLKSLTFINCQNLEAIGIDSPLLRSFTESECSKLKQVRTKAPNIETIELKKSTTNYNILSKFSNLFKKNIQLTVDTKNEEVYFTFRFIDQHIEFMNLESKILSHFSSNKNKSLEIRTISSIVQKLIIKNQSIPPGTLSNELESLELHNIKSPFSRYSIPSSIKNLSIFNLDSSIESIVPGMIPNGVTSLRYDSRQSLDISSIPQSVRYLYIHDLNVPLVPNIIPHGVEYLYLYNFKQIIEIFSIPTSVKYLSIHSCFNLKLNPGIIPSSVTNLELYDIENSLRIGSIPTSVYTLTIHHGFKQKLIPGIIPIGVVKLCLDEIEEPLELGSIPSSVRELVLYDGFDQPLNRITIPFGVETLRLHNIKKPLEIGSIPLSVKSLTLCGFSHPLTKDIIPSSIENLHLCDIEELFYIPNSVVSLTLAGRFKQKFVVGAIPSSVEILKVLDDFDQRLYSGIIPNGVKYLYVHNIVYPLESNSFPSSLSFLSIHNGYRFPLNQGIIPVYISYLHIYDIDIPLAIGSIPNSIDQVKLFNYRHSLARGIIPEGVDHIELNDVKGFIEIGSIPSTTFTLILHNEFPLPLVSGIIPYGVQYLYINNIKQSLQVGSIPSSVLHLSLQDGFDQLLKKGIITYGVEFLYLGKLKQRMEIGSIPESVKDLTLEGGFDQYLSPGTIPTSVEILYLHEIGFKTLKDGSIPPTLKEIKLNAGFNLILNHWIVPNTVESLSIIKIEVLGIETISSHTKICRE</sequence>
<name>A0AAN7U2L4_9MYCE</name>
<comment type="caution">
    <text evidence="1">The sequence shown here is derived from an EMBL/GenBank/DDBJ whole genome shotgun (WGS) entry which is preliminary data.</text>
</comment>
<keyword evidence="2" id="KW-1185">Reference proteome</keyword>
<dbReference type="Pfam" id="PF05725">
    <property type="entry name" value="FNIP"/>
    <property type="match status" value="9"/>
</dbReference>
<gene>
    <name evidence="1" type="ORF">RB653_006249</name>
</gene>
<evidence type="ECO:0000313" key="1">
    <source>
        <dbReference type="EMBL" id="KAK5584634.1"/>
    </source>
</evidence>
<dbReference type="PANTHER" id="PTHR46433">
    <property type="entry name" value="ANK_REP_REGION DOMAIN-CONTAINING PROTEIN-RELATED"/>
    <property type="match status" value="1"/>
</dbReference>
<proteinExistence type="predicted"/>
<evidence type="ECO:0000313" key="2">
    <source>
        <dbReference type="Proteomes" id="UP001344447"/>
    </source>
</evidence>
<protein>
    <recommendedName>
        <fullName evidence="3">FNIP repeat-containing protein</fullName>
    </recommendedName>
</protein>
<dbReference type="Proteomes" id="UP001344447">
    <property type="component" value="Unassembled WGS sequence"/>
</dbReference>
<reference evidence="1 2" key="1">
    <citation type="submission" date="2023-11" db="EMBL/GenBank/DDBJ databases">
        <title>Dfirmibasis_genome.</title>
        <authorList>
            <person name="Edelbroek B."/>
            <person name="Kjellin J."/>
            <person name="Jerlstrom-Hultqvist J."/>
            <person name="Soderbom F."/>
        </authorList>
    </citation>
    <scope>NUCLEOTIDE SEQUENCE [LARGE SCALE GENOMIC DNA]</scope>
    <source>
        <strain evidence="1 2">TNS-C-14</strain>
    </source>
</reference>
<evidence type="ECO:0008006" key="3">
    <source>
        <dbReference type="Google" id="ProtNLM"/>
    </source>
</evidence>
<dbReference type="EMBL" id="JAVFKY010000001">
    <property type="protein sequence ID" value="KAK5584634.1"/>
    <property type="molecule type" value="Genomic_DNA"/>
</dbReference>
<accession>A0AAN7U2L4</accession>
<dbReference type="PANTHER" id="PTHR46433:SF2">
    <property type="entry name" value="ANKYRIN REPEAT-CONTAINING PROTEIN"/>
    <property type="match status" value="1"/>
</dbReference>
<organism evidence="1 2">
    <name type="scientific">Dictyostelium firmibasis</name>
    <dbReference type="NCBI Taxonomy" id="79012"/>
    <lineage>
        <taxon>Eukaryota</taxon>
        <taxon>Amoebozoa</taxon>
        <taxon>Evosea</taxon>
        <taxon>Eumycetozoa</taxon>
        <taxon>Dictyostelia</taxon>
        <taxon>Dictyosteliales</taxon>
        <taxon>Dictyosteliaceae</taxon>
        <taxon>Dictyostelium</taxon>
    </lineage>
</organism>
<dbReference type="InterPro" id="IPR008615">
    <property type="entry name" value="FNIP"/>
</dbReference>